<feature type="chain" id="PRO_5045689410" evidence="1">
    <location>
        <begin position="28"/>
        <end position="128"/>
    </location>
</feature>
<organism evidence="2 3">
    <name type="scientific">Bradyrhizobium algeriense</name>
    <dbReference type="NCBI Taxonomy" id="634784"/>
    <lineage>
        <taxon>Bacteria</taxon>
        <taxon>Pseudomonadati</taxon>
        <taxon>Pseudomonadota</taxon>
        <taxon>Alphaproteobacteria</taxon>
        <taxon>Hyphomicrobiales</taxon>
        <taxon>Nitrobacteraceae</taxon>
        <taxon>Bradyrhizobium</taxon>
    </lineage>
</organism>
<dbReference type="Proteomes" id="UP001364224">
    <property type="component" value="Unassembled WGS sequence"/>
</dbReference>
<keyword evidence="3" id="KW-1185">Reference proteome</keyword>
<feature type="signal peptide" evidence="1">
    <location>
        <begin position="1"/>
        <end position="27"/>
    </location>
</feature>
<dbReference type="RefSeq" id="WP_334486904.1">
    <property type="nucleotide sequence ID" value="NZ_JAZHRV010000001.1"/>
</dbReference>
<evidence type="ECO:0000313" key="2">
    <source>
        <dbReference type="EMBL" id="MEH2559128.1"/>
    </source>
</evidence>
<name>A0ABU8BKQ2_9BRAD</name>
<evidence type="ECO:0000313" key="3">
    <source>
        <dbReference type="Proteomes" id="UP001364224"/>
    </source>
</evidence>
<proteinExistence type="predicted"/>
<keyword evidence="1" id="KW-0732">Signal</keyword>
<protein>
    <submittedName>
        <fullName evidence="2">Uncharacterized protein</fullName>
    </submittedName>
</protein>
<comment type="caution">
    <text evidence="2">The sequence shown here is derived from an EMBL/GenBank/DDBJ whole genome shotgun (WGS) entry which is preliminary data.</text>
</comment>
<reference evidence="2 3" key="1">
    <citation type="submission" date="2024-02" db="EMBL/GenBank/DDBJ databases">
        <title>Adaptive strategies in a cosmopolitan and abundant soil bacterium.</title>
        <authorList>
            <person name="Carini P."/>
        </authorList>
    </citation>
    <scope>NUCLEOTIDE SEQUENCE [LARGE SCALE GENOMIC DNA]</scope>
    <source>
        <strain evidence="2 3">AZCC 1608</strain>
    </source>
</reference>
<dbReference type="EMBL" id="JAZHRV010000001">
    <property type="protein sequence ID" value="MEH2559128.1"/>
    <property type="molecule type" value="Genomic_DNA"/>
</dbReference>
<sequence length="128" mass="13943">MKTQIPLVFFAACIAALAPIGMPTVQAKAQIKECSVKPASNARGHWSWRLIDGRKCWYAGKAVIPKSSLRWAAVAPAQAKVDVRPVVVAATPVVVAAERRSDPMDAQARMVDADNTFEARWRARVSSE</sequence>
<accession>A0ABU8BKQ2</accession>
<gene>
    <name evidence="2" type="ORF">V1286_006657</name>
</gene>
<evidence type="ECO:0000256" key="1">
    <source>
        <dbReference type="SAM" id="SignalP"/>
    </source>
</evidence>